<sequence length="621" mass="69399">MNQIEQLHAQLILHGLLGETFTVAKLIAFCSVSGAGDLWYARKVFDSVHKRNRFMWNCLIRGFSMRDHREARVLHRRMLCAGFTPNGFTLPFVLKSCAAESAFSEARMVHSLVFKLGFEMQVFVMNALLHAYTVCGSVELGHKVFDEIPQRSIVSWNSMINGYSQVGDLRKAFGLFKEMRDSGLEPDGFTFVTLLSVCSQTRNLNFGGLVHHLIVVTGTGTCLILGNALLDMYGKCKELNAAIACFQRLPVKNAVTWTTMVCALAKHGLIDRARCLFDEMPNKSLISWNAMLSSYVQCGRCRESLSLFHQMLDSGVMPDDASLVTVLSACSQIGDLIIGKQVHERISANIVNPRVILYNAIIDMYAKCGSLDMALELFSLMPTKSVVSWNVIIGAAAMHGHANKAIELFEQMVSAGFQPDGITFTGLLSACSYAGFSEIGEHYFHTMNHVYKVSYEIEHYACMVHLFGRGGRLKKAVELIKNMQMKPDIVVWGALLGACKIHGNVRIGNQILKHLLEMGQCNAGTYVLMSNIYSEAHRWEDMKKLRKLMKIKGIRKDAGISLIEINGAVNEFLVEDMRHECAVDIYFSLEGLTHHLMSSRCTFDLSTVCELEAFCNITKYI</sequence>
<feature type="repeat" description="PPR" evidence="2">
    <location>
        <begin position="385"/>
        <end position="419"/>
    </location>
</feature>
<dbReference type="PANTHER" id="PTHR47926">
    <property type="entry name" value="PENTATRICOPEPTIDE REPEAT-CONTAINING PROTEIN"/>
    <property type="match status" value="1"/>
</dbReference>
<dbReference type="InterPro" id="IPR011990">
    <property type="entry name" value="TPR-like_helical_dom_sf"/>
</dbReference>
<dbReference type="FunFam" id="1.25.40.10:FF:000442">
    <property type="entry name" value="Pentatricopeptide repeat-containing protein At3g49710"/>
    <property type="match status" value="1"/>
</dbReference>
<dbReference type="GO" id="GO:0003723">
    <property type="term" value="F:RNA binding"/>
    <property type="evidence" value="ECO:0007669"/>
    <property type="project" value="InterPro"/>
</dbReference>
<keyword evidence="1" id="KW-0677">Repeat</keyword>
<keyword evidence="4" id="KW-1185">Reference proteome</keyword>
<protein>
    <recommendedName>
        <fullName evidence="5">Pentatricopeptide repeat-containing protein</fullName>
    </recommendedName>
</protein>
<reference evidence="3" key="1">
    <citation type="submission" date="2021-03" db="EMBL/GenBank/DDBJ databases">
        <authorList>
            <person name="Li Z."/>
            <person name="Yang C."/>
        </authorList>
    </citation>
    <scope>NUCLEOTIDE SEQUENCE</scope>
    <source>
        <strain evidence="3">Dzin_1.0</strain>
        <tissue evidence="3">Leaf</tissue>
    </source>
</reference>
<organism evidence="3 4">
    <name type="scientific">Dioscorea zingiberensis</name>
    <dbReference type="NCBI Taxonomy" id="325984"/>
    <lineage>
        <taxon>Eukaryota</taxon>
        <taxon>Viridiplantae</taxon>
        <taxon>Streptophyta</taxon>
        <taxon>Embryophyta</taxon>
        <taxon>Tracheophyta</taxon>
        <taxon>Spermatophyta</taxon>
        <taxon>Magnoliopsida</taxon>
        <taxon>Liliopsida</taxon>
        <taxon>Dioscoreales</taxon>
        <taxon>Dioscoreaceae</taxon>
        <taxon>Dioscorea</taxon>
    </lineage>
</organism>
<dbReference type="PROSITE" id="PS51375">
    <property type="entry name" value="PPR"/>
    <property type="match status" value="5"/>
</dbReference>
<dbReference type="Pfam" id="PF13041">
    <property type="entry name" value="PPR_2"/>
    <property type="match status" value="3"/>
</dbReference>
<feature type="repeat" description="PPR" evidence="2">
    <location>
        <begin position="284"/>
        <end position="318"/>
    </location>
</feature>
<dbReference type="AlphaFoldDB" id="A0A9D5C0G6"/>
<name>A0A9D5C0G6_9LILI</name>
<accession>A0A9D5C0G6</accession>
<evidence type="ECO:0000313" key="3">
    <source>
        <dbReference type="EMBL" id="KAJ0963878.1"/>
    </source>
</evidence>
<dbReference type="OrthoDB" id="185373at2759"/>
<comment type="caution">
    <text evidence="3">The sequence shown here is derived from an EMBL/GenBank/DDBJ whole genome shotgun (WGS) entry which is preliminary data.</text>
</comment>
<dbReference type="Pfam" id="PF01535">
    <property type="entry name" value="PPR"/>
    <property type="match status" value="5"/>
</dbReference>
<dbReference type="FunFam" id="1.25.40.10:FF:000090">
    <property type="entry name" value="Pentatricopeptide repeat-containing protein, chloroplastic"/>
    <property type="match status" value="1"/>
</dbReference>
<dbReference type="InterPro" id="IPR002885">
    <property type="entry name" value="PPR_rpt"/>
</dbReference>
<evidence type="ECO:0000313" key="4">
    <source>
        <dbReference type="Proteomes" id="UP001085076"/>
    </source>
</evidence>
<dbReference type="GO" id="GO:0009451">
    <property type="term" value="P:RNA modification"/>
    <property type="evidence" value="ECO:0007669"/>
    <property type="project" value="InterPro"/>
</dbReference>
<feature type="repeat" description="PPR" evidence="2">
    <location>
        <begin position="152"/>
        <end position="186"/>
    </location>
</feature>
<evidence type="ECO:0008006" key="5">
    <source>
        <dbReference type="Google" id="ProtNLM"/>
    </source>
</evidence>
<dbReference type="EMBL" id="JAGGNH010000009">
    <property type="protein sequence ID" value="KAJ0963878.1"/>
    <property type="molecule type" value="Genomic_DNA"/>
</dbReference>
<dbReference type="Gene3D" id="1.25.40.10">
    <property type="entry name" value="Tetratricopeptide repeat domain"/>
    <property type="match status" value="3"/>
</dbReference>
<evidence type="ECO:0000256" key="1">
    <source>
        <dbReference type="ARBA" id="ARBA00022737"/>
    </source>
</evidence>
<gene>
    <name evidence="3" type="ORF">J5N97_029000</name>
</gene>
<evidence type="ECO:0000256" key="2">
    <source>
        <dbReference type="PROSITE-ProRule" id="PRU00708"/>
    </source>
</evidence>
<feature type="repeat" description="PPR" evidence="2">
    <location>
        <begin position="253"/>
        <end position="283"/>
    </location>
</feature>
<proteinExistence type="predicted"/>
<dbReference type="PANTHER" id="PTHR47926:SF528">
    <property type="entry name" value="PENTATRICOPEPTIDE REPEAT-CONTAINING PROTEIN"/>
    <property type="match status" value="1"/>
</dbReference>
<dbReference type="Pfam" id="PF20431">
    <property type="entry name" value="E_motif"/>
    <property type="match status" value="1"/>
</dbReference>
<dbReference type="InterPro" id="IPR046960">
    <property type="entry name" value="PPR_At4g14850-like_plant"/>
</dbReference>
<dbReference type="NCBIfam" id="TIGR00756">
    <property type="entry name" value="PPR"/>
    <property type="match status" value="5"/>
</dbReference>
<dbReference type="Proteomes" id="UP001085076">
    <property type="component" value="Miscellaneous, Linkage group lg09"/>
</dbReference>
<dbReference type="InterPro" id="IPR046848">
    <property type="entry name" value="E_motif"/>
</dbReference>
<feature type="repeat" description="PPR" evidence="2">
    <location>
        <begin position="354"/>
        <end position="384"/>
    </location>
</feature>
<reference evidence="3" key="2">
    <citation type="journal article" date="2022" name="Hortic Res">
        <title>The genome of Dioscorea zingiberensis sheds light on the biosynthesis, origin and evolution of the medicinally important diosgenin saponins.</title>
        <authorList>
            <person name="Li Y."/>
            <person name="Tan C."/>
            <person name="Li Z."/>
            <person name="Guo J."/>
            <person name="Li S."/>
            <person name="Chen X."/>
            <person name="Wang C."/>
            <person name="Dai X."/>
            <person name="Yang H."/>
            <person name="Song W."/>
            <person name="Hou L."/>
            <person name="Xu J."/>
            <person name="Tong Z."/>
            <person name="Xu A."/>
            <person name="Yuan X."/>
            <person name="Wang W."/>
            <person name="Yang Q."/>
            <person name="Chen L."/>
            <person name="Sun Z."/>
            <person name="Wang K."/>
            <person name="Pan B."/>
            <person name="Chen J."/>
            <person name="Bao Y."/>
            <person name="Liu F."/>
            <person name="Qi X."/>
            <person name="Gang D.R."/>
            <person name="Wen J."/>
            <person name="Li J."/>
        </authorList>
    </citation>
    <scope>NUCLEOTIDE SEQUENCE</scope>
    <source>
        <strain evidence="3">Dzin_1.0</strain>
    </source>
</reference>
<dbReference type="FunFam" id="1.25.40.10:FF:000470">
    <property type="entry name" value="Pentatricopeptide repeat-containing protein At5g66520"/>
    <property type="match status" value="1"/>
</dbReference>